<keyword evidence="3" id="KW-0418">Kinase</keyword>
<dbReference type="RefSeq" id="WP_129131094.1">
    <property type="nucleotide sequence ID" value="NZ_SDHW01000003.1"/>
</dbReference>
<feature type="transmembrane region" description="Helical" evidence="1">
    <location>
        <begin position="7"/>
        <end position="27"/>
    </location>
</feature>
<keyword evidence="3" id="KW-0808">Transferase</keyword>
<feature type="transmembrane region" description="Helical" evidence="1">
    <location>
        <begin position="74"/>
        <end position="91"/>
    </location>
</feature>
<comment type="caution">
    <text evidence="3">The sequence shown here is derived from an EMBL/GenBank/DDBJ whole genome shotgun (WGS) entry which is preliminary data.</text>
</comment>
<dbReference type="PANTHER" id="PTHR34220">
    <property type="entry name" value="SENSOR HISTIDINE KINASE YPDA"/>
    <property type="match status" value="1"/>
</dbReference>
<gene>
    <name evidence="3" type="ORF">ESA94_11715</name>
</gene>
<keyword evidence="1" id="KW-1133">Transmembrane helix</keyword>
<dbReference type="InterPro" id="IPR010559">
    <property type="entry name" value="Sig_transdc_His_kin_internal"/>
</dbReference>
<dbReference type="InterPro" id="IPR050640">
    <property type="entry name" value="Bact_2-comp_sensor_kinase"/>
</dbReference>
<evidence type="ECO:0000256" key="1">
    <source>
        <dbReference type="SAM" id="Phobius"/>
    </source>
</evidence>
<keyword evidence="1" id="KW-0472">Membrane</keyword>
<feature type="domain" description="Signal transduction histidine kinase internal region" evidence="2">
    <location>
        <begin position="175"/>
        <end position="252"/>
    </location>
</feature>
<dbReference type="EMBL" id="SDHW01000003">
    <property type="protein sequence ID" value="RXK59721.1"/>
    <property type="molecule type" value="Genomic_DNA"/>
</dbReference>
<keyword evidence="1" id="KW-0812">Transmembrane</keyword>
<dbReference type="Pfam" id="PF06580">
    <property type="entry name" value="His_kinase"/>
    <property type="match status" value="1"/>
</dbReference>
<dbReference type="GO" id="GO:0016020">
    <property type="term" value="C:membrane"/>
    <property type="evidence" value="ECO:0007669"/>
    <property type="project" value="InterPro"/>
</dbReference>
<dbReference type="Proteomes" id="UP000290204">
    <property type="component" value="Unassembled WGS sequence"/>
</dbReference>
<accession>A0A4Q1CHN7</accession>
<dbReference type="AlphaFoldDB" id="A0A4Q1CHN7"/>
<dbReference type="GO" id="GO:0000155">
    <property type="term" value="F:phosphorelay sensor kinase activity"/>
    <property type="evidence" value="ECO:0007669"/>
    <property type="project" value="InterPro"/>
</dbReference>
<evidence type="ECO:0000259" key="2">
    <source>
        <dbReference type="Pfam" id="PF06580"/>
    </source>
</evidence>
<proteinExistence type="predicted"/>
<name>A0A4Q1CHN7_9BACT</name>
<reference evidence="3 4" key="1">
    <citation type="submission" date="2019-01" db="EMBL/GenBank/DDBJ databases">
        <title>Lacibacter sp. strain TTM-7.</title>
        <authorList>
            <person name="Chen W.-M."/>
        </authorList>
    </citation>
    <scope>NUCLEOTIDE SEQUENCE [LARGE SCALE GENOMIC DNA]</scope>
    <source>
        <strain evidence="3 4">TTM-7</strain>
    </source>
</reference>
<dbReference type="OrthoDB" id="9792992at2"/>
<keyword evidence="4" id="KW-1185">Reference proteome</keyword>
<dbReference type="PANTHER" id="PTHR34220:SF7">
    <property type="entry name" value="SENSOR HISTIDINE KINASE YPDA"/>
    <property type="match status" value="1"/>
</dbReference>
<protein>
    <submittedName>
        <fullName evidence="3">Histidine kinase</fullName>
    </submittedName>
</protein>
<organism evidence="3 4">
    <name type="scientific">Lacibacter luteus</name>
    <dbReference type="NCBI Taxonomy" id="2508719"/>
    <lineage>
        <taxon>Bacteria</taxon>
        <taxon>Pseudomonadati</taxon>
        <taxon>Bacteroidota</taxon>
        <taxon>Chitinophagia</taxon>
        <taxon>Chitinophagales</taxon>
        <taxon>Chitinophagaceae</taxon>
        <taxon>Lacibacter</taxon>
    </lineage>
</organism>
<feature type="transmembrane region" description="Helical" evidence="1">
    <location>
        <begin position="136"/>
        <end position="155"/>
    </location>
</feature>
<sequence length="361" mass="41799">MNRSTAVTAAVHATGWILFYSIIFFFITNGNPDGTASSINLFTLPVLFFCIIFPSIFYSNRFVFIPYLFERKRYILYAVVFALLFLLVFWLKPFDAVMSAARETHAGPPQGMMEQDFFTEPPQMPEPMKRESHFDIMSIILFMLLWLLSSAMFVFRQWRLTEQRALLAEAEKANAELSFLKAQVNPHFLFNTLNNIYSLAVSKSEHTADSIMKLSNIMRYITDDAREDKVDLQQEVDCIRDYIDLQQLRLGKNAQVMFTANGQLQWKKIPPLLLMTFVENAFKYGVSNHEPSPIVIRIDAGDKELQFETMNKLYEKKTQLERTGIGQQNALKRLQHIYPAKHDISIDTNSGFYTVKLTLQF</sequence>
<feature type="transmembrane region" description="Helical" evidence="1">
    <location>
        <begin position="39"/>
        <end position="62"/>
    </location>
</feature>
<evidence type="ECO:0000313" key="4">
    <source>
        <dbReference type="Proteomes" id="UP000290204"/>
    </source>
</evidence>
<evidence type="ECO:0000313" key="3">
    <source>
        <dbReference type="EMBL" id="RXK59721.1"/>
    </source>
</evidence>